<keyword evidence="7" id="KW-1185">Reference proteome</keyword>
<evidence type="ECO:0000256" key="1">
    <source>
        <dbReference type="ARBA" id="ARBA00022801"/>
    </source>
</evidence>
<keyword evidence="2 4" id="KW-0442">Lipid degradation</keyword>
<evidence type="ECO:0000256" key="2">
    <source>
        <dbReference type="ARBA" id="ARBA00022963"/>
    </source>
</evidence>
<keyword evidence="1 4" id="KW-0378">Hydrolase</keyword>
<dbReference type="AlphaFoldDB" id="A0A4R6XMZ4"/>
<dbReference type="InterPro" id="IPR002641">
    <property type="entry name" value="PNPLA_dom"/>
</dbReference>
<feature type="active site" description="Nucleophile" evidence="4">
    <location>
        <position position="78"/>
    </location>
</feature>
<feature type="active site" description="Proton acceptor" evidence="4">
    <location>
        <position position="246"/>
    </location>
</feature>
<dbReference type="InterPro" id="IPR050301">
    <property type="entry name" value="NTE"/>
</dbReference>
<proteinExistence type="predicted"/>
<evidence type="ECO:0000313" key="6">
    <source>
        <dbReference type="EMBL" id="TDR19490.1"/>
    </source>
</evidence>
<protein>
    <submittedName>
        <fullName evidence="6">Putative acylesterase/phospholipase RssA</fullName>
    </submittedName>
</protein>
<dbReference type="EMBL" id="SNZB01000004">
    <property type="protein sequence ID" value="TDR19490.1"/>
    <property type="molecule type" value="Genomic_DNA"/>
</dbReference>
<dbReference type="PANTHER" id="PTHR14226:SF57">
    <property type="entry name" value="BLR7027 PROTEIN"/>
    <property type="match status" value="1"/>
</dbReference>
<feature type="short sequence motif" description="DGA/G" evidence="4">
    <location>
        <begin position="246"/>
        <end position="248"/>
    </location>
</feature>
<evidence type="ECO:0000313" key="7">
    <source>
        <dbReference type="Proteomes" id="UP000295724"/>
    </source>
</evidence>
<evidence type="ECO:0000259" key="5">
    <source>
        <dbReference type="PROSITE" id="PS51635"/>
    </source>
</evidence>
<dbReference type="GO" id="GO:0016787">
    <property type="term" value="F:hydrolase activity"/>
    <property type="evidence" value="ECO:0007669"/>
    <property type="project" value="UniProtKB-UniRule"/>
</dbReference>
<dbReference type="GO" id="GO:0016042">
    <property type="term" value="P:lipid catabolic process"/>
    <property type="evidence" value="ECO:0007669"/>
    <property type="project" value="UniProtKB-UniRule"/>
</dbReference>
<dbReference type="PANTHER" id="PTHR14226">
    <property type="entry name" value="NEUROPATHY TARGET ESTERASE/SWISS CHEESE D.MELANOGASTER"/>
    <property type="match status" value="1"/>
</dbReference>
<comment type="caution">
    <text evidence="4">Lacks conserved residue(s) required for the propagation of feature annotation.</text>
</comment>
<dbReference type="Proteomes" id="UP000295724">
    <property type="component" value="Unassembled WGS sequence"/>
</dbReference>
<dbReference type="SUPFAM" id="SSF52151">
    <property type="entry name" value="FabD/lysophospholipase-like"/>
    <property type="match status" value="1"/>
</dbReference>
<feature type="short sequence motif" description="GXSXG" evidence="4">
    <location>
        <begin position="76"/>
        <end position="80"/>
    </location>
</feature>
<reference evidence="6 7" key="1">
    <citation type="submission" date="2019-03" db="EMBL/GenBank/DDBJ databases">
        <title>Genomic Encyclopedia of Type Strains, Phase IV (KMG-IV): sequencing the most valuable type-strain genomes for metagenomic binning, comparative biology and taxonomic classification.</title>
        <authorList>
            <person name="Goeker M."/>
        </authorList>
    </citation>
    <scope>NUCLEOTIDE SEQUENCE [LARGE SCALE GENOMIC DNA]</scope>
    <source>
        <strain evidence="6 7">DSM 25488</strain>
    </source>
</reference>
<dbReference type="Pfam" id="PF01734">
    <property type="entry name" value="Patatin"/>
    <property type="match status" value="1"/>
</dbReference>
<dbReference type="Gene3D" id="3.40.1090.10">
    <property type="entry name" value="Cytosolic phospholipase A2 catalytic domain"/>
    <property type="match status" value="2"/>
</dbReference>
<gene>
    <name evidence="6" type="ORF">C8D91_2046</name>
</gene>
<dbReference type="InterPro" id="IPR016035">
    <property type="entry name" value="Acyl_Trfase/lysoPLipase"/>
</dbReference>
<sequence length="423" mass="46977">MSQIAHSNDSQMVLYRYNTDMITIKPAKTPTKSNQKFGLALAGGGPLGGFYELGALCAIQDCIEPLEMTELDVYVGVSAGAFIAAGLANGINLQKMSKIFAFSKRTETPFNPDHFLQPAYKDYVQNLARTPGLLTKTLLKWIKNPLKTSVVDLLEMAGTALPAGVFNNEKLENFLKTIINEHGQSNDFRQLKKQLYIVACELNSGKIAGFSNDSNNQVPISKAVQASSALPGLYSPVNIDGKYYVDGALRRTMNASAALKQDTQLLFAVNPIVPFERTLNINEKGLTDGGLPLVLSQTFRSIVQSRLKSGLDKYESLYPKADIILAEPDANDETLFNSNLFSYSKRDQLCEYAYQSTRKHIQQQVNELEPVLARHGLYINQTNLKQQDRSIRCFINQKINASHWSEELNHSLDALERSIRAAT</sequence>
<name>A0A4R6XMZ4_9GAMM</name>
<evidence type="ECO:0000256" key="4">
    <source>
        <dbReference type="PROSITE-ProRule" id="PRU01161"/>
    </source>
</evidence>
<organism evidence="6 7">
    <name type="scientific">Marinicella litoralis</name>
    <dbReference type="NCBI Taxonomy" id="644220"/>
    <lineage>
        <taxon>Bacteria</taxon>
        <taxon>Pseudomonadati</taxon>
        <taxon>Pseudomonadota</taxon>
        <taxon>Gammaproteobacteria</taxon>
        <taxon>Lysobacterales</taxon>
        <taxon>Marinicellaceae</taxon>
        <taxon>Marinicella</taxon>
    </lineage>
</organism>
<feature type="domain" description="PNPLA" evidence="5">
    <location>
        <begin position="40"/>
        <end position="260"/>
    </location>
</feature>
<dbReference type="PROSITE" id="PS51635">
    <property type="entry name" value="PNPLA"/>
    <property type="match status" value="1"/>
</dbReference>
<evidence type="ECO:0000256" key="3">
    <source>
        <dbReference type="ARBA" id="ARBA00023098"/>
    </source>
</evidence>
<comment type="caution">
    <text evidence="6">The sequence shown here is derived from an EMBL/GenBank/DDBJ whole genome shotgun (WGS) entry which is preliminary data.</text>
</comment>
<dbReference type="OrthoDB" id="9798773at2"/>
<accession>A0A4R6XMZ4</accession>
<keyword evidence="3 4" id="KW-0443">Lipid metabolism</keyword>